<dbReference type="InterPro" id="IPR001482">
    <property type="entry name" value="T2SS/T4SS_dom"/>
</dbReference>
<proteinExistence type="inferred from homology"/>
<name>A0A2N3PLW6_9PROT</name>
<dbReference type="PANTHER" id="PTHR30258">
    <property type="entry name" value="TYPE II SECRETION SYSTEM PROTEIN GSPE-RELATED"/>
    <property type="match status" value="1"/>
</dbReference>
<dbReference type="PANTHER" id="PTHR30258:SF3">
    <property type="entry name" value="SLL1921 PROTEIN"/>
    <property type="match status" value="1"/>
</dbReference>
<dbReference type="EMBL" id="PIUM01000063">
    <property type="protein sequence ID" value="PKU21392.1"/>
    <property type="molecule type" value="Genomic_DNA"/>
</dbReference>
<dbReference type="GO" id="GO:0005524">
    <property type="term" value="F:ATP binding"/>
    <property type="evidence" value="ECO:0007669"/>
    <property type="project" value="UniProtKB-KW"/>
</dbReference>
<gene>
    <name evidence="6" type="ORF">CWS72_26975</name>
</gene>
<dbReference type="SUPFAM" id="SSF52540">
    <property type="entry name" value="P-loop containing nucleoside triphosphate hydrolases"/>
    <property type="match status" value="1"/>
</dbReference>
<protein>
    <recommendedName>
        <fullName evidence="5">Bacterial type II secretion system protein E domain-containing protein</fullName>
    </recommendedName>
</protein>
<organism evidence="6 7">
    <name type="scientific">Telmatospirillum siberiense</name>
    <dbReference type="NCBI Taxonomy" id="382514"/>
    <lineage>
        <taxon>Bacteria</taxon>
        <taxon>Pseudomonadati</taxon>
        <taxon>Pseudomonadota</taxon>
        <taxon>Alphaproteobacteria</taxon>
        <taxon>Rhodospirillales</taxon>
        <taxon>Rhodospirillaceae</taxon>
        <taxon>Telmatospirillum</taxon>
    </lineage>
</organism>
<dbReference type="Gene3D" id="3.40.50.300">
    <property type="entry name" value="P-loop containing nucleotide triphosphate hydrolases"/>
    <property type="match status" value="1"/>
</dbReference>
<dbReference type="GO" id="GO:0016887">
    <property type="term" value="F:ATP hydrolysis activity"/>
    <property type="evidence" value="ECO:0007669"/>
    <property type="project" value="TreeGrafter"/>
</dbReference>
<keyword evidence="7" id="KW-1185">Reference proteome</keyword>
<comment type="similarity">
    <text evidence="1">Belongs to the GSP E family.</text>
</comment>
<dbReference type="AlphaFoldDB" id="A0A2N3PLW6"/>
<comment type="caution">
    <text evidence="6">The sequence shown here is derived from an EMBL/GenBank/DDBJ whole genome shotgun (WGS) entry which is preliminary data.</text>
</comment>
<dbReference type="GO" id="GO:0005886">
    <property type="term" value="C:plasma membrane"/>
    <property type="evidence" value="ECO:0007669"/>
    <property type="project" value="TreeGrafter"/>
</dbReference>
<evidence type="ECO:0000313" key="7">
    <source>
        <dbReference type="Proteomes" id="UP000233293"/>
    </source>
</evidence>
<dbReference type="Proteomes" id="UP000233293">
    <property type="component" value="Unassembled WGS sequence"/>
</dbReference>
<keyword evidence="3" id="KW-0067">ATP-binding</keyword>
<feature type="domain" description="Bacterial type II secretion system protein E" evidence="5">
    <location>
        <begin position="108"/>
        <end position="287"/>
    </location>
</feature>
<reference evidence="7" key="1">
    <citation type="submission" date="2017-12" db="EMBL/GenBank/DDBJ databases">
        <title>Draft genome sequence of Telmatospirillum siberiense 26-4b1T, an acidotolerant peatland alphaproteobacterium potentially involved in sulfur cycling.</title>
        <authorList>
            <person name="Hausmann B."/>
            <person name="Pjevac P."/>
            <person name="Schreck K."/>
            <person name="Herbold C.W."/>
            <person name="Daims H."/>
            <person name="Wagner M."/>
            <person name="Pester M."/>
            <person name="Loy A."/>
        </authorList>
    </citation>
    <scope>NUCLEOTIDE SEQUENCE [LARGE SCALE GENOMIC DNA]</scope>
    <source>
        <strain evidence="7">26-4b1</strain>
    </source>
</reference>
<evidence type="ECO:0000256" key="4">
    <source>
        <dbReference type="SAM" id="MobiDB-lite"/>
    </source>
</evidence>
<accession>A0A2N3PLW6</accession>
<feature type="region of interest" description="Disordered" evidence="4">
    <location>
        <begin position="1"/>
        <end position="23"/>
    </location>
</feature>
<keyword evidence="2" id="KW-0547">Nucleotide-binding</keyword>
<feature type="compositionally biased region" description="Low complexity" evidence="4">
    <location>
        <begin position="7"/>
        <end position="17"/>
    </location>
</feature>
<evidence type="ECO:0000256" key="3">
    <source>
        <dbReference type="ARBA" id="ARBA00022840"/>
    </source>
</evidence>
<sequence>MRRTAAPREPSIPSSSPRSEDAELDGSKDILEHAWCDLWIITTPLGAQGRLKMTPAAPLQEIAYGGMVIDLHRRLMAERHERQSFLVEWNGTACRVKWFRSGRFNDNETFVVRRLPSKVPDFTTLDYPPPVASRLIDCGRGQGGMVMFTGRVASGKTCSASALFCHWLKVFEAGGVTIEDPPELPMEGQWGGGYCWQRDLPENRLGEGVMDAMRMGMRYIYVGEIRTRDAAREAIAAAATGHMVVCCLHAGDIVDAIHRLMLLANAGADGESDAMASMIAEGLRAVVHLNPTFVDDRPPVFQTRVLFHSDNVAALIRSRRLTHLHGEVQSQAARLGRTG</sequence>
<evidence type="ECO:0000313" key="6">
    <source>
        <dbReference type="EMBL" id="PKU21392.1"/>
    </source>
</evidence>
<dbReference type="Pfam" id="PF00437">
    <property type="entry name" value="T2SSE"/>
    <property type="match status" value="1"/>
</dbReference>
<evidence type="ECO:0000259" key="5">
    <source>
        <dbReference type="Pfam" id="PF00437"/>
    </source>
</evidence>
<evidence type="ECO:0000256" key="1">
    <source>
        <dbReference type="ARBA" id="ARBA00006611"/>
    </source>
</evidence>
<dbReference type="InterPro" id="IPR027417">
    <property type="entry name" value="P-loop_NTPase"/>
</dbReference>
<evidence type="ECO:0000256" key="2">
    <source>
        <dbReference type="ARBA" id="ARBA00022741"/>
    </source>
</evidence>